<dbReference type="SUPFAM" id="SSF88723">
    <property type="entry name" value="PIN domain-like"/>
    <property type="match status" value="1"/>
</dbReference>
<keyword evidence="1 6" id="KW-1277">Toxin-antitoxin system</keyword>
<dbReference type="EC" id="3.1.-.-" evidence="6"/>
<gene>
    <name evidence="8" type="primary">vapC26</name>
    <name evidence="6" type="synonym">vapC</name>
    <name evidence="8" type="ORF">GCM10012278_60840</name>
</gene>
<comment type="similarity">
    <text evidence="6">Belongs to the PINc/VapC protein family.</text>
</comment>
<feature type="domain" description="PIN" evidence="7">
    <location>
        <begin position="2"/>
        <end position="120"/>
    </location>
</feature>
<dbReference type="EMBL" id="BMNK01000012">
    <property type="protein sequence ID" value="GGP12559.1"/>
    <property type="molecule type" value="Genomic_DNA"/>
</dbReference>
<dbReference type="GO" id="GO:0090729">
    <property type="term" value="F:toxin activity"/>
    <property type="evidence" value="ECO:0007669"/>
    <property type="project" value="UniProtKB-KW"/>
</dbReference>
<dbReference type="GO" id="GO:0000287">
    <property type="term" value="F:magnesium ion binding"/>
    <property type="evidence" value="ECO:0007669"/>
    <property type="project" value="UniProtKB-UniRule"/>
</dbReference>
<reference evidence="8" key="2">
    <citation type="submission" date="2020-09" db="EMBL/GenBank/DDBJ databases">
        <authorList>
            <person name="Sun Q."/>
            <person name="Zhou Y."/>
        </authorList>
    </citation>
    <scope>NUCLEOTIDE SEQUENCE</scope>
    <source>
        <strain evidence="8">CGMCC 4.7430</strain>
    </source>
</reference>
<accession>A0A918AA01</accession>
<comment type="function">
    <text evidence="6">Toxic component of a toxin-antitoxin (TA) system. An RNase.</text>
</comment>
<keyword evidence="6" id="KW-0800">Toxin</keyword>
<dbReference type="RefSeq" id="WP_189142170.1">
    <property type="nucleotide sequence ID" value="NZ_BMNK01000012.1"/>
</dbReference>
<feature type="binding site" evidence="6">
    <location>
        <position position="97"/>
    </location>
    <ligand>
        <name>Mg(2+)</name>
        <dbReference type="ChEBI" id="CHEBI:18420"/>
    </ligand>
</feature>
<organism evidence="8 9">
    <name type="scientific">Nonomuraea glycinis</name>
    <dbReference type="NCBI Taxonomy" id="2047744"/>
    <lineage>
        <taxon>Bacteria</taxon>
        <taxon>Bacillati</taxon>
        <taxon>Actinomycetota</taxon>
        <taxon>Actinomycetes</taxon>
        <taxon>Streptosporangiales</taxon>
        <taxon>Streptosporangiaceae</taxon>
        <taxon>Nonomuraea</taxon>
    </lineage>
</organism>
<feature type="binding site" evidence="6">
    <location>
        <position position="5"/>
    </location>
    <ligand>
        <name>Mg(2+)</name>
        <dbReference type="ChEBI" id="CHEBI:18420"/>
    </ligand>
</feature>
<dbReference type="AlphaFoldDB" id="A0A918AA01"/>
<keyword evidence="2 6" id="KW-0540">Nuclease</keyword>
<dbReference type="HAMAP" id="MF_00265">
    <property type="entry name" value="VapC_Nob1"/>
    <property type="match status" value="1"/>
</dbReference>
<evidence type="ECO:0000256" key="6">
    <source>
        <dbReference type="HAMAP-Rule" id="MF_00265"/>
    </source>
</evidence>
<keyword evidence="3 6" id="KW-0479">Metal-binding</keyword>
<dbReference type="Proteomes" id="UP000660745">
    <property type="component" value="Unassembled WGS sequence"/>
</dbReference>
<dbReference type="InterPro" id="IPR022907">
    <property type="entry name" value="VapC_family"/>
</dbReference>
<evidence type="ECO:0000256" key="4">
    <source>
        <dbReference type="ARBA" id="ARBA00022801"/>
    </source>
</evidence>
<protein>
    <recommendedName>
        <fullName evidence="6">Ribonuclease VapC</fullName>
        <shortName evidence="6">RNase VapC</shortName>
        <ecNumber evidence="6">3.1.-.-</ecNumber>
    </recommendedName>
    <alternativeName>
        <fullName evidence="6">Toxin VapC</fullName>
    </alternativeName>
</protein>
<name>A0A918AA01_9ACTN</name>
<dbReference type="GO" id="GO:0004540">
    <property type="term" value="F:RNA nuclease activity"/>
    <property type="evidence" value="ECO:0007669"/>
    <property type="project" value="InterPro"/>
</dbReference>
<evidence type="ECO:0000313" key="8">
    <source>
        <dbReference type="EMBL" id="GGP12559.1"/>
    </source>
</evidence>
<comment type="caution">
    <text evidence="8">The sequence shown here is derived from an EMBL/GenBank/DDBJ whole genome shotgun (WGS) entry which is preliminary data.</text>
</comment>
<evidence type="ECO:0000259" key="7">
    <source>
        <dbReference type="Pfam" id="PF01850"/>
    </source>
</evidence>
<sequence length="138" mass="14989">MIVLDTGPLVAALNSQDKYHDACARLLRTHPGPLLVPSTVVTEVCQLVERRQGSKAEAAFLRSFGSGLTLVDLTELDLDRMSTLVEMYASLPLGAVDASVIAVAERLGISEVATLDRRHFTVVRPDHTSALLLRPEQL</sequence>
<proteinExistence type="inferred from homology"/>
<reference evidence="8" key="1">
    <citation type="journal article" date="2014" name="Int. J. Syst. Evol. Microbiol.">
        <title>Complete genome sequence of Corynebacterium casei LMG S-19264T (=DSM 44701T), isolated from a smear-ripened cheese.</title>
        <authorList>
            <consortium name="US DOE Joint Genome Institute (JGI-PGF)"/>
            <person name="Walter F."/>
            <person name="Albersmeier A."/>
            <person name="Kalinowski J."/>
            <person name="Ruckert C."/>
        </authorList>
    </citation>
    <scope>NUCLEOTIDE SEQUENCE</scope>
    <source>
        <strain evidence="8">CGMCC 4.7430</strain>
    </source>
</reference>
<comment type="cofactor">
    <cofactor evidence="6">
        <name>Mg(2+)</name>
        <dbReference type="ChEBI" id="CHEBI:18420"/>
    </cofactor>
</comment>
<dbReference type="GO" id="GO:0016787">
    <property type="term" value="F:hydrolase activity"/>
    <property type="evidence" value="ECO:0007669"/>
    <property type="project" value="UniProtKB-KW"/>
</dbReference>
<evidence type="ECO:0000256" key="5">
    <source>
        <dbReference type="ARBA" id="ARBA00022842"/>
    </source>
</evidence>
<evidence type="ECO:0000313" key="9">
    <source>
        <dbReference type="Proteomes" id="UP000660745"/>
    </source>
</evidence>
<keyword evidence="5 6" id="KW-0460">Magnesium</keyword>
<dbReference type="InterPro" id="IPR029060">
    <property type="entry name" value="PIN-like_dom_sf"/>
</dbReference>
<keyword evidence="4 6" id="KW-0378">Hydrolase</keyword>
<evidence type="ECO:0000256" key="2">
    <source>
        <dbReference type="ARBA" id="ARBA00022722"/>
    </source>
</evidence>
<evidence type="ECO:0000256" key="3">
    <source>
        <dbReference type="ARBA" id="ARBA00022723"/>
    </source>
</evidence>
<evidence type="ECO:0000256" key="1">
    <source>
        <dbReference type="ARBA" id="ARBA00022649"/>
    </source>
</evidence>
<dbReference type="InterPro" id="IPR002716">
    <property type="entry name" value="PIN_dom"/>
</dbReference>
<dbReference type="Gene3D" id="3.40.50.1010">
    <property type="entry name" value="5'-nuclease"/>
    <property type="match status" value="1"/>
</dbReference>
<keyword evidence="9" id="KW-1185">Reference proteome</keyword>
<dbReference type="Pfam" id="PF01850">
    <property type="entry name" value="PIN"/>
    <property type="match status" value="1"/>
</dbReference>